<proteinExistence type="predicted"/>
<evidence type="ECO:0000313" key="3">
    <source>
        <dbReference type="EMBL" id="GID62411.1"/>
    </source>
</evidence>
<accession>A0A919IDK2</accession>
<feature type="region of interest" description="Disordered" evidence="1">
    <location>
        <begin position="40"/>
        <end position="64"/>
    </location>
</feature>
<keyword evidence="2" id="KW-0812">Transmembrane</keyword>
<comment type="caution">
    <text evidence="3">The sequence shown here is derived from an EMBL/GenBank/DDBJ whole genome shotgun (WGS) entry which is preliminary data.</text>
</comment>
<evidence type="ECO:0000313" key="4">
    <source>
        <dbReference type="Proteomes" id="UP000619479"/>
    </source>
</evidence>
<feature type="transmembrane region" description="Helical" evidence="2">
    <location>
        <begin position="70"/>
        <end position="90"/>
    </location>
</feature>
<dbReference type="EMBL" id="BOMH01000002">
    <property type="protein sequence ID" value="GID62411.1"/>
    <property type="molecule type" value="Genomic_DNA"/>
</dbReference>
<sequence>MTTPSELPPRRRAPGWGILLAVGGALVGTAVAVRLLAERRPAPSPSPRPDLPPPATVRPASERPSASRSLFRMAVGATLLVVVAVAVVVATRPTSGGNRPGATGEAPAAGLMSLADCQAAVAARTSLPEEETCGYPRPTGMNPFAAGEAADPGDPRYAGAVLPVELSASGAPCAAGAGRPLLGTVRPTLTAAFTPGTGPGLILSTFQITGLDHFTDRDLTADGSRESIDGRRASLYLWRYGDLRHGESYRWRVRATPSWVAADGWSPWCEFTVA</sequence>
<feature type="transmembrane region" description="Helical" evidence="2">
    <location>
        <begin position="16"/>
        <end position="37"/>
    </location>
</feature>
<dbReference type="RefSeq" id="WP_203737789.1">
    <property type="nucleotide sequence ID" value="NZ_BAAAUC010000002.1"/>
</dbReference>
<feature type="compositionally biased region" description="Pro residues" evidence="1">
    <location>
        <begin position="42"/>
        <end position="56"/>
    </location>
</feature>
<keyword evidence="4" id="KW-1185">Reference proteome</keyword>
<name>A0A919IDK2_9ACTN</name>
<protein>
    <submittedName>
        <fullName evidence="3">Uncharacterized protein</fullName>
    </submittedName>
</protein>
<evidence type="ECO:0000256" key="2">
    <source>
        <dbReference type="SAM" id="Phobius"/>
    </source>
</evidence>
<reference evidence="3" key="1">
    <citation type="submission" date="2021-01" db="EMBL/GenBank/DDBJ databases">
        <title>Whole genome shotgun sequence of Actinoplanes cyaneus NBRC 14990.</title>
        <authorList>
            <person name="Komaki H."/>
            <person name="Tamura T."/>
        </authorList>
    </citation>
    <scope>NUCLEOTIDE SEQUENCE</scope>
    <source>
        <strain evidence="3">NBRC 14990</strain>
    </source>
</reference>
<keyword evidence="2" id="KW-1133">Transmembrane helix</keyword>
<gene>
    <name evidence="3" type="ORF">Acy02nite_02920</name>
</gene>
<dbReference type="Proteomes" id="UP000619479">
    <property type="component" value="Unassembled WGS sequence"/>
</dbReference>
<organism evidence="3 4">
    <name type="scientific">Actinoplanes cyaneus</name>
    <dbReference type="NCBI Taxonomy" id="52696"/>
    <lineage>
        <taxon>Bacteria</taxon>
        <taxon>Bacillati</taxon>
        <taxon>Actinomycetota</taxon>
        <taxon>Actinomycetes</taxon>
        <taxon>Micromonosporales</taxon>
        <taxon>Micromonosporaceae</taxon>
        <taxon>Actinoplanes</taxon>
    </lineage>
</organism>
<dbReference type="AlphaFoldDB" id="A0A919IDK2"/>
<evidence type="ECO:0000256" key="1">
    <source>
        <dbReference type="SAM" id="MobiDB-lite"/>
    </source>
</evidence>
<keyword evidence="2" id="KW-0472">Membrane</keyword>